<evidence type="ECO:0000313" key="2">
    <source>
        <dbReference type="Proteomes" id="UP000198304"/>
    </source>
</evidence>
<dbReference type="OrthoDB" id="2623929at2"/>
<proteinExistence type="predicted"/>
<sequence length="125" mass="14190">MVKTKEQELTEGLISGLLGNFISVPTNVFKVNDPVDGEVELNCWFAGRVAGYEVAHVIYDHMTQEFLEEPMESFAVLLCDGMRYQLSEDCEVKKITEEKFAEMVAEHQASQIMEKPKLLKPGEDF</sequence>
<dbReference type="Proteomes" id="UP000198304">
    <property type="component" value="Unassembled WGS sequence"/>
</dbReference>
<protein>
    <submittedName>
        <fullName evidence="1">Uncharacterized protein</fullName>
    </submittedName>
</protein>
<dbReference type="RefSeq" id="WP_089282283.1">
    <property type="nucleotide sequence ID" value="NZ_FZOJ01000006.1"/>
</dbReference>
<organism evidence="1 2">
    <name type="scientific">Anaerovirgula multivorans</name>
    <dbReference type="NCBI Taxonomy" id="312168"/>
    <lineage>
        <taxon>Bacteria</taxon>
        <taxon>Bacillati</taxon>
        <taxon>Bacillota</taxon>
        <taxon>Clostridia</taxon>
        <taxon>Peptostreptococcales</taxon>
        <taxon>Natronincolaceae</taxon>
        <taxon>Anaerovirgula</taxon>
    </lineage>
</organism>
<dbReference type="AlphaFoldDB" id="A0A239CM88"/>
<name>A0A239CM88_9FIRM</name>
<dbReference type="EMBL" id="FZOJ01000006">
    <property type="protein sequence ID" value="SNS20801.1"/>
    <property type="molecule type" value="Genomic_DNA"/>
</dbReference>
<gene>
    <name evidence="1" type="ORF">SAMN05446037_100627</name>
</gene>
<accession>A0A239CM88</accession>
<keyword evidence="2" id="KW-1185">Reference proteome</keyword>
<evidence type="ECO:0000313" key="1">
    <source>
        <dbReference type="EMBL" id="SNS20801.1"/>
    </source>
</evidence>
<reference evidence="1 2" key="1">
    <citation type="submission" date="2017-06" db="EMBL/GenBank/DDBJ databases">
        <authorList>
            <person name="Kim H.J."/>
            <person name="Triplett B.A."/>
        </authorList>
    </citation>
    <scope>NUCLEOTIDE SEQUENCE [LARGE SCALE GENOMIC DNA]</scope>
    <source>
        <strain evidence="1 2">SCA</strain>
    </source>
</reference>